<keyword evidence="4" id="KW-0547">Nucleotide-binding</keyword>
<dbReference type="GO" id="GO:0003676">
    <property type="term" value="F:nucleic acid binding"/>
    <property type="evidence" value="ECO:0007669"/>
    <property type="project" value="InterPro"/>
</dbReference>
<comment type="caution">
    <text evidence="2">The sequence shown here is derived from an EMBL/GenBank/DDBJ whole genome shotgun (WGS) entry which is preliminary data.</text>
</comment>
<evidence type="ECO:0000313" key="3">
    <source>
        <dbReference type="EMBL" id="CAL1167835.1"/>
    </source>
</evidence>
<keyword evidence="4" id="KW-0067">ATP-binding</keyword>
<dbReference type="EMBL" id="CAMXCT010006357">
    <property type="protein sequence ID" value="CAI4014460.1"/>
    <property type="molecule type" value="Genomic_DNA"/>
</dbReference>
<protein>
    <submittedName>
        <fullName evidence="4">DNA helicase</fullName>
    </submittedName>
</protein>
<reference evidence="2" key="1">
    <citation type="submission" date="2022-10" db="EMBL/GenBank/DDBJ databases">
        <authorList>
            <person name="Chen Y."/>
            <person name="Dougan E. K."/>
            <person name="Chan C."/>
            <person name="Rhodes N."/>
            <person name="Thang M."/>
        </authorList>
    </citation>
    <scope>NUCLEOTIDE SEQUENCE</scope>
</reference>
<feature type="non-terminal residue" evidence="2">
    <location>
        <position position="1"/>
    </location>
</feature>
<dbReference type="InterPro" id="IPR029063">
    <property type="entry name" value="SAM-dependent_MTases_sf"/>
</dbReference>
<evidence type="ECO:0000313" key="5">
    <source>
        <dbReference type="Proteomes" id="UP001152797"/>
    </source>
</evidence>
<dbReference type="OrthoDB" id="423732at2759"/>
<keyword evidence="4" id="KW-0378">Hydrolase</keyword>
<dbReference type="SUPFAM" id="SSF53098">
    <property type="entry name" value="Ribonuclease H-like"/>
    <property type="match status" value="1"/>
</dbReference>
<sequence>EVQLSWPNTGWEVAQDLMPEMHEWPTFEQAQLVLNLYELSKHHTYTKGGIHQAYLNPEGKLPTLLHYAGNALYTCACGCRAALSEARLKARGLVGILVPLGTTQVHMNVEMERCRYLHPREMWCLMGGLPDVSFGHNLRLAMSGVGQCVAPLVGLWIFAQIRQHLDGFLDFQCKLNPGDVLHQYVLELKQRCLEVWPTPIPPTVVEDPVEDCHDMLQVYLQWPAQTAETLCLRCSPGTTGTQLLAAETKLGVFEAGSVVTCDGLLLDLSLPLSANALLAILPADWTCRSEAPALLPCCPDYHDAEPPAEPAPARGVKYDLPVVTCEKLHELRIQDQTRNQRLAILAQQGLVWSDDELKFWLEATASAAEEAQHVGVWDPLLVSGLAVHDVPDTWKRLVSGLGPEATVVSAVAVDRHWYPLVWRCDSVGSKLFTCGVAPEHAGVFQSLSEAVSHLRGGSEGEWTSKDLGFTVTRHCGAVVVAFIRHLLVEARLPVSLGEVDLLAQELRVGFEQCLPDFCFRPRLAGLGLTDHPDLCDLLSGHGVSVSEVKTRAQNMIGALGESEVTRAMQCSNPWRELKWLANQQRPPFIIVKPSELQAQIQKRQGSGTVGQKKHKAHKGKGKGKPLEAKTTLDPGRLRIDHGLLQSENGVVLTTMAMAAPYLQAGKVLSSGALAFFVVDSVQVINGFPSAVERLPLVCAENSEPLLVDGLLIQLGALKVQRSVSGVGCEVSAIATCVIKAMVFRDMVSGSWEQVVAHPLQYIINRLGPLQMCDDAECSGCEAWHRTEQCPVDSPLIEVWGRQWMTNSFAYCSPDEADMFAVHIRLPESLQVAVQEFSGDAGVFVEPKSVCGRKPSSVFQVIWTPRADMKQLIIQRQTLPEVCGIARLGTKFGLRCKVEFAASLSAKIRPEQVFLPQGDKLTFLVGPMPYGTLRSSLTKAMSEFGWTVRPLQPVSTRSSVPGLMFRVQAISEPPKKVMRMSHGDVVVTRETEMTQSGPAQPGVIAAQATVSKVSTEAMIDELQVNDPRAKPAGRSTKPPVPVVHMGNPLEDMEQRVLSAVLSQLPRAPMDVDSDEPGVTRVDKLEQQVQDLQQHTDAMQQAMAKQAGDQDQQFTEVRTQIASQSAHFEAALANHNGQLQQFQDTFQEQFRQQSVHQQNMLDSMFQQQMCQFELDLDLCLGLREGDRPHVLFPANSKNLVIIAEWTLGIANPSGLNSKVDQVAAMGGQAWILSETHLSAVGLRNFVKGLKAVRSPWQAVVPGAPCPARNQYGTGNHSGVMLLSAFPARALAHNFAADTYKTARLQVAGLTVGNTWVTVGMLYGVPCNAQHNHAKYTTEVMLAELVDRVACQSSGPRAIGGDFNYAAHELGQVRRLWDLGFREAQDVAALRWGQSVELTGRGSRRIDQLWLSPELQALLLGVEVCHDMWADHAAVVAKFAFGGGASFPYWRMPQPFPWPKNWTCNVDCDPQGDLTVEYARLWSQVEVGAREWNLHSGLVCSRAQMGRGQTLDTVQRDPYQVPCRKARVGEVAPGFLGISLQHARYFKQLRRLQALTQQQLKGATTLNARINREETWRALRRAPGFPGGFGSWWTSSGLLPCFPSGLPLLCPSAGVLTGMFQAMNVWVKEYESVLAQRRYQFGKQRRASAMHYVFKDCKLASAPPVDTLLERLEVGIEEVREDETALVLTHPVELLPGLPVVAQGKVLEVIHQEHDQLWVEDVSGLSAGHTLVQERATMSEQDIIQKFHEVWKPRWNKAHHVVPSQWKQICAFTERALKPLEWTFQPWSSGRFCHAVARKKKTSGKGPDGVGQLDLAALPPSGVDACVAILQAVEAGKPWPLQVRQAVGEAVASNCGLPEGCGLSVVGMIVIDWLLDCWLAAHTTGVDLRAFVDDWGVLFGSVTDFPVLWHHIQEFVSALDLSLDMKKTRVWSSDGAARAELRAFEVSLAPYARNLGAHQNFTRHCWNSVLQDRLKTMPHVWPLLRASLSPYAHKVHALQILAWPRALHGIAVVHLGLHHFKTLRSGAMRGLKADCKGANPVLHLATANILADPEVDIVATQKALGHYSSADQVYLRCHLDGTLFVKFQPGTDDRCEWCGNRDVFEHRAWNCPYFECCRTHLSSAQRQEALSLPPAFSVHGWALVLAEWELYVDFLLRDDCFRKMSPVNLPPLRASNWCDLFVDGTCANPTEPCLRYGSWAVTLAAGGPGSLTNHVVLAGHLQGLCQSAFRAELAAVYNALVWAADRCQKVRLWCDCLGVVQRVRRLLKGGRVSPNRAHSDLWRNIAELLRTTDLEVQIIKVVSHCCVTAATNAEEEWVYWHNRLTDQAAAVINDKRPPEFWTAWKNLAAALTRRRCLHQAILLMLLKQSRLANVNKPIDVSKQPRVNPGPVVVMPAAPREWILPEKLFRRYGQSNVEAIHRWWSACGKEVLSGRGELRLVAGLQLFFDFRWATEHIGPFLHRKRWFAEEANLPPG</sequence>
<feature type="region of interest" description="Disordered" evidence="1">
    <location>
        <begin position="603"/>
        <end position="629"/>
    </location>
</feature>
<evidence type="ECO:0000313" key="4">
    <source>
        <dbReference type="EMBL" id="CAL4801772.1"/>
    </source>
</evidence>
<organism evidence="2">
    <name type="scientific">Cladocopium goreaui</name>
    <dbReference type="NCBI Taxonomy" id="2562237"/>
    <lineage>
        <taxon>Eukaryota</taxon>
        <taxon>Sar</taxon>
        <taxon>Alveolata</taxon>
        <taxon>Dinophyceae</taxon>
        <taxon>Suessiales</taxon>
        <taxon>Symbiodiniaceae</taxon>
        <taxon>Cladocopium</taxon>
    </lineage>
</organism>
<dbReference type="InterPro" id="IPR036397">
    <property type="entry name" value="RNaseH_sf"/>
</dbReference>
<evidence type="ECO:0000313" key="2">
    <source>
        <dbReference type="EMBL" id="CAI4014460.1"/>
    </source>
</evidence>
<dbReference type="SUPFAM" id="SSF53335">
    <property type="entry name" value="S-adenosyl-L-methionine-dependent methyltransferases"/>
    <property type="match status" value="1"/>
</dbReference>
<name>A0A9P1DRP8_9DINO</name>
<evidence type="ECO:0000256" key="1">
    <source>
        <dbReference type="SAM" id="MobiDB-lite"/>
    </source>
</evidence>
<dbReference type="GO" id="GO:0004386">
    <property type="term" value="F:helicase activity"/>
    <property type="evidence" value="ECO:0007669"/>
    <property type="project" value="UniProtKB-KW"/>
</dbReference>
<dbReference type="InterPro" id="IPR012337">
    <property type="entry name" value="RNaseH-like_sf"/>
</dbReference>
<dbReference type="EMBL" id="CAMXCT030006357">
    <property type="protein sequence ID" value="CAL4801772.1"/>
    <property type="molecule type" value="Genomic_DNA"/>
</dbReference>
<dbReference type="InterPro" id="IPR036691">
    <property type="entry name" value="Endo/exonu/phosph_ase_sf"/>
</dbReference>
<accession>A0A9P1DRP8</accession>
<dbReference type="Gene3D" id="3.60.10.10">
    <property type="entry name" value="Endonuclease/exonuclease/phosphatase"/>
    <property type="match status" value="1"/>
</dbReference>
<feature type="non-terminal residue" evidence="2">
    <location>
        <position position="2472"/>
    </location>
</feature>
<gene>
    <name evidence="2" type="ORF">C1SCF055_LOCUS39362</name>
</gene>
<keyword evidence="5" id="KW-1185">Reference proteome</keyword>
<dbReference type="SUPFAM" id="SSF56219">
    <property type="entry name" value="DNase I-like"/>
    <property type="match status" value="1"/>
</dbReference>
<dbReference type="Proteomes" id="UP001152797">
    <property type="component" value="Unassembled WGS sequence"/>
</dbReference>
<proteinExistence type="predicted"/>
<reference evidence="3" key="2">
    <citation type="submission" date="2024-04" db="EMBL/GenBank/DDBJ databases">
        <authorList>
            <person name="Chen Y."/>
            <person name="Shah S."/>
            <person name="Dougan E. K."/>
            <person name="Thang M."/>
            <person name="Chan C."/>
        </authorList>
    </citation>
    <scope>NUCLEOTIDE SEQUENCE [LARGE SCALE GENOMIC DNA]</scope>
</reference>
<dbReference type="EMBL" id="CAMXCT020006357">
    <property type="protein sequence ID" value="CAL1167835.1"/>
    <property type="molecule type" value="Genomic_DNA"/>
</dbReference>
<feature type="compositionally biased region" description="Basic residues" evidence="1">
    <location>
        <begin position="611"/>
        <end position="623"/>
    </location>
</feature>
<keyword evidence="4" id="KW-0347">Helicase</keyword>
<dbReference type="Gene3D" id="3.30.420.10">
    <property type="entry name" value="Ribonuclease H-like superfamily/Ribonuclease H"/>
    <property type="match status" value="1"/>
</dbReference>